<dbReference type="PANTHER" id="PTHR18916:SF85">
    <property type="entry name" value="TUBULIN-FOLDING COFACTOR B"/>
    <property type="match status" value="1"/>
</dbReference>
<keyword evidence="7" id="KW-1185">Reference proteome</keyword>
<dbReference type="InterPro" id="IPR045172">
    <property type="entry name" value="TBCB_Ubl"/>
</dbReference>
<evidence type="ECO:0000313" key="6">
    <source>
        <dbReference type="EMBL" id="KZS94688.1"/>
    </source>
</evidence>
<dbReference type="Gene3D" id="2.30.30.190">
    <property type="entry name" value="CAP Gly-rich-like domain"/>
    <property type="match status" value="1"/>
</dbReference>
<dbReference type="GO" id="GO:0035371">
    <property type="term" value="C:microtubule plus-end"/>
    <property type="evidence" value="ECO:0007669"/>
    <property type="project" value="TreeGrafter"/>
</dbReference>
<dbReference type="OrthoDB" id="5295208at2759"/>
<dbReference type="AlphaFoldDB" id="A0A164W2L8"/>
<dbReference type="Gene3D" id="3.10.20.90">
    <property type="entry name" value="Phosphatidylinositol 3-kinase Catalytic Subunit, Chain A, domain 1"/>
    <property type="match status" value="1"/>
</dbReference>
<sequence>MSTITLFVLSTETRSERRFSPHLTVRELKTKLEPVTGIPAPSQKITLHASEDSAQVLTSLDDDDRPLGYYSVRDFQVLKIQDTNPSSTSSAGQYTDVSRVEKFEISREEYEQRRDTVLAYKQRNHMGRFAPEKKSAPKVEEHVDIPIGARCQVDPGDGSMKKLGAVRFVGETKFGGGGVWVGVEYDEPLGKNDGSVQGERYFACKPSYGAFVRPGKVQVGDFPPEDIMEDEEEI</sequence>
<comment type="subcellular location">
    <subcellularLocation>
        <location evidence="1">Cytoplasm</location>
    </subcellularLocation>
</comment>
<dbReference type="CDD" id="cd01789">
    <property type="entry name" value="Ubl_TBCB"/>
    <property type="match status" value="1"/>
</dbReference>
<evidence type="ECO:0000259" key="5">
    <source>
        <dbReference type="PROSITE" id="PS50245"/>
    </source>
</evidence>
<dbReference type="STRING" id="1314777.A0A164W2L8"/>
<dbReference type="PROSITE" id="PS00845">
    <property type="entry name" value="CAP_GLY_1"/>
    <property type="match status" value="1"/>
</dbReference>
<protein>
    <recommendedName>
        <fullName evidence="5">CAP-Gly domain-containing protein</fullName>
    </recommendedName>
</protein>
<dbReference type="EMBL" id="KV419403">
    <property type="protein sequence ID" value="KZS94688.1"/>
    <property type="molecule type" value="Genomic_DNA"/>
</dbReference>
<dbReference type="GO" id="GO:0005634">
    <property type="term" value="C:nucleus"/>
    <property type="evidence" value="ECO:0007669"/>
    <property type="project" value="TreeGrafter"/>
</dbReference>
<dbReference type="GO" id="GO:0043014">
    <property type="term" value="F:alpha-tubulin binding"/>
    <property type="evidence" value="ECO:0007669"/>
    <property type="project" value="InterPro"/>
</dbReference>
<evidence type="ECO:0000256" key="3">
    <source>
        <dbReference type="ARBA" id="ARBA00023186"/>
    </source>
</evidence>
<dbReference type="PANTHER" id="PTHR18916">
    <property type="entry name" value="DYNACTIN 1-RELATED MICROTUBULE-BINDING"/>
    <property type="match status" value="1"/>
</dbReference>
<keyword evidence="2" id="KW-0963">Cytoplasm</keyword>
<dbReference type="GO" id="GO:0007021">
    <property type="term" value="P:tubulin complex assembly"/>
    <property type="evidence" value="ECO:0007669"/>
    <property type="project" value="InterPro"/>
</dbReference>
<reference evidence="6 7" key="1">
    <citation type="journal article" date="2016" name="Mol. Biol. Evol.">
        <title>Comparative Genomics of Early-Diverging Mushroom-Forming Fungi Provides Insights into the Origins of Lignocellulose Decay Capabilities.</title>
        <authorList>
            <person name="Nagy L.G."/>
            <person name="Riley R."/>
            <person name="Tritt A."/>
            <person name="Adam C."/>
            <person name="Daum C."/>
            <person name="Floudas D."/>
            <person name="Sun H."/>
            <person name="Yadav J.S."/>
            <person name="Pangilinan J."/>
            <person name="Larsson K.H."/>
            <person name="Matsuura K."/>
            <person name="Barry K."/>
            <person name="Labutti K."/>
            <person name="Kuo R."/>
            <person name="Ohm R.A."/>
            <person name="Bhattacharya S.S."/>
            <person name="Shirouzu T."/>
            <person name="Yoshinaga Y."/>
            <person name="Martin F.M."/>
            <person name="Grigoriev I.V."/>
            <person name="Hibbett D.S."/>
        </authorList>
    </citation>
    <scope>NUCLEOTIDE SEQUENCE [LARGE SCALE GENOMIC DNA]</scope>
    <source>
        <strain evidence="6 7">HHB9708</strain>
    </source>
</reference>
<dbReference type="PROSITE" id="PS50245">
    <property type="entry name" value="CAP_GLY_2"/>
    <property type="match status" value="1"/>
</dbReference>
<dbReference type="GO" id="GO:0051010">
    <property type="term" value="F:microtubule plus-end binding"/>
    <property type="evidence" value="ECO:0007669"/>
    <property type="project" value="TreeGrafter"/>
</dbReference>
<dbReference type="InterPro" id="IPR000938">
    <property type="entry name" value="CAP-Gly_domain"/>
</dbReference>
<evidence type="ECO:0000256" key="4">
    <source>
        <dbReference type="ARBA" id="ARBA00025779"/>
    </source>
</evidence>
<proteinExistence type="inferred from homology"/>
<dbReference type="FunFam" id="2.30.30.190:FF:000013">
    <property type="entry name" value="Tubulin-folding cofactor B"/>
    <property type="match status" value="1"/>
</dbReference>
<dbReference type="SUPFAM" id="SSF54236">
    <property type="entry name" value="Ubiquitin-like"/>
    <property type="match status" value="1"/>
</dbReference>
<evidence type="ECO:0000256" key="2">
    <source>
        <dbReference type="ARBA" id="ARBA00022490"/>
    </source>
</evidence>
<dbReference type="GO" id="GO:0007023">
    <property type="term" value="P:post-chaperonin tubulin folding pathway"/>
    <property type="evidence" value="ECO:0007669"/>
    <property type="project" value="InterPro"/>
</dbReference>
<feature type="domain" description="CAP-Gly" evidence="5">
    <location>
        <begin position="178"/>
        <end position="213"/>
    </location>
</feature>
<dbReference type="Proteomes" id="UP000076722">
    <property type="component" value="Unassembled WGS sequence"/>
</dbReference>
<accession>A0A164W2L8</accession>
<gene>
    <name evidence="6" type="ORF">SISNIDRAFT_484228</name>
</gene>
<dbReference type="SUPFAM" id="SSF74924">
    <property type="entry name" value="Cap-Gly domain"/>
    <property type="match status" value="1"/>
</dbReference>
<evidence type="ECO:0000256" key="1">
    <source>
        <dbReference type="ARBA" id="ARBA00004496"/>
    </source>
</evidence>
<dbReference type="GO" id="GO:0005829">
    <property type="term" value="C:cytosol"/>
    <property type="evidence" value="ECO:0007669"/>
    <property type="project" value="UniProtKB-ARBA"/>
</dbReference>
<evidence type="ECO:0000313" key="7">
    <source>
        <dbReference type="Proteomes" id="UP000076722"/>
    </source>
</evidence>
<dbReference type="Pfam" id="PF14560">
    <property type="entry name" value="Ubiquitin_2"/>
    <property type="match status" value="1"/>
</dbReference>
<dbReference type="Pfam" id="PF01302">
    <property type="entry name" value="CAP_GLY"/>
    <property type="match status" value="1"/>
</dbReference>
<dbReference type="InterPro" id="IPR029071">
    <property type="entry name" value="Ubiquitin-like_domsf"/>
</dbReference>
<dbReference type="InterPro" id="IPR000626">
    <property type="entry name" value="Ubiquitin-like_dom"/>
</dbReference>
<name>A0A164W2L8_9AGAM</name>
<dbReference type="GO" id="GO:0005938">
    <property type="term" value="C:cell cortex"/>
    <property type="evidence" value="ECO:0007669"/>
    <property type="project" value="TreeGrafter"/>
</dbReference>
<dbReference type="SMART" id="SM01052">
    <property type="entry name" value="CAP_GLY"/>
    <property type="match status" value="1"/>
</dbReference>
<keyword evidence="3" id="KW-0143">Chaperone</keyword>
<organism evidence="6 7">
    <name type="scientific">Sistotremastrum niveocremeum HHB9708</name>
    <dbReference type="NCBI Taxonomy" id="1314777"/>
    <lineage>
        <taxon>Eukaryota</taxon>
        <taxon>Fungi</taxon>
        <taxon>Dikarya</taxon>
        <taxon>Basidiomycota</taxon>
        <taxon>Agaricomycotina</taxon>
        <taxon>Agaricomycetes</taxon>
        <taxon>Sistotremastrales</taxon>
        <taxon>Sistotremastraceae</taxon>
        <taxon>Sertulicium</taxon>
        <taxon>Sertulicium niveocremeum</taxon>
    </lineage>
</organism>
<dbReference type="InterPro" id="IPR036859">
    <property type="entry name" value="CAP-Gly_dom_sf"/>
</dbReference>
<dbReference type="GO" id="GO:0031122">
    <property type="term" value="P:cytoplasmic microtubule organization"/>
    <property type="evidence" value="ECO:0007669"/>
    <property type="project" value="TreeGrafter"/>
</dbReference>
<comment type="similarity">
    <text evidence="4">Belongs to the TBCB family.</text>
</comment>